<evidence type="ECO:0000256" key="9">
    <source>
        <dbReference type="SAM" id="Phobius"/>
    </source>
</evidence>
<comment type="similarity">
    <text evidence="7">Belongs to the MptA/B family.</text>
</comment>
<dbReference type="Pfam" id="PF26314">
    <property type="entry name" value="MptA_B_family"/>
    <property type="match status" value="1"/>
</dbReference>
<evidence type="ECO:0000256" key="2">
    <source>
        <dbReference type="ARBA" id="ARBA00022676"/>
    </source>
</evidence>
<feature type="transmembrane region" description="Helical" evidence="9">
    <location>
        <begin position="426"/>
        <end position="446"/>
    </location>
</feature>
<feature type="transmembrane region" description="Helical" evidence="9">
    <location>
        <begin position="74"/>
        <end position="96"/>
    </location>
</feature>
<keyword evidence="4 9" id="KW-0812">Transmembrane</keyword>
<evidence type="ECO:0000256" key="7">
    <source>
        <dbReference type="ARBA" id="ARBA00043987"/>
    </source>
</evidence>
<dbReference type="EMBL" id="CP108195">
    <property type="protein sequence ID" value="WTS19033.1"/>
    <property type="molecule type" value="Genomic_DNA"/>
</dbReference>
<feature type="transmembrane region" description="Helical" evidence="9">
    <location>
        <begin position="231"/>
        <end position="261"/>
    </location>
</feature>
<feature type="transmembrane region" description="Helical" evidence="9">
    <location>
        <begin position="32"/>
        <end position="53"/>
    </location>
</feature>
<evidence type="ECO:0000313" key="10">
    <source>
        <dbReference type="EMBL" id="WTS19033.1"/>
    </source>
</evidence>
<dbReference type="AlphaFoldDB" id="A0AAU1UP62"/>
<sequence>MWGSVLLSSGAWGAGALPRGVPDGIWGAPGPALAVIGATAAYAGLGLLLWSWWKLGTLLRAGAVMSKRWQWLTLGGWALPLLPAPSLFSMDIYSYVAQGALAGRSWNVYDMGPSALGGPLAANVPEVWQDAPAPYGPLSVLVSRAVVFVTGEHHVVAAVVLHRVAALAGLALLAWSVQWLATRAGGDGSGAWWAAPLNPLVLAHLVGGAHNEALMLGLMMAGLVACRSGRWVLGVVVLTCAALVKAPAAVALGCAALVAVAGQTGWWRRLGRAAGILLAAVGTLVLTVALCGLGWGWLDTIRTPTHSYTPMSVTTDVGRLLRWIGTEAGWVTTPDPVTVMRTLGTLAGLCGALYFLARAPRLGAERAAALGLLALVVCAPAVQGWYLLWGAVPLATVAWGALADTRIKTAVVVLVLMVMPSGRGPTVTDVVGVVLGGLAILLWVAWTSQRARDAGLQPSPRPSYGEVPLRFP</sequence>
<evidence type="ECO:0000256" key="1">
    <source>
        <dbReference type="ARBA" id="ARBA00004141"/>
    </source>
</evidence>
<keyword evidence="6 9" id="KW-0472">Membrane</keyword>
<dbReference type="NCBIfam" id="NF038066">
    <property type="entry name" value="MptB"/>
    <property type="match status" value="1"/>
</dbReference>
<evidence type="ECO:0000256" key="8">
    <source>
        <dbReference type="SAM" id="MobiDB-lite"/>
    </source>
</evidence>
<feature type="transmembrane region" description="Helical" evidence="9">
    <location>
        <begin position="369"/>
        <end position="388"/>
    </location>
</feature>
<keyword evidence="5 9" id="KW-1133">Transmembrane helix</keyword>
<reference evidence="10" key="1">
    <citation type="submission" date="2022-10" db="EMBL/GenBank/DDBJ databases">
        <title>The complete genomes of actinobacterial strains from the NBC collection.</title>
        <authorList>
            <person name="Joergensen T.S."/>
            <person name="Alvarez Arevalo M."/>
            <person name="Sterndorff E.B."/>
            <person name="Faurdal D."/>
            <person name="Vuksanovic O."/>
            <person name="Mourched A.-S."/>
            <person name="Charusanti P."/>
            <person name="Shaw S."/>
            <person name="Blin K."/>
            <person name="Weber T."/>
        </authorList>
    </citation>
    <scope>NUCLEOTIDE SEQUENCE</scope>
    <source>
        <strain evidence="10">NBC_00119</strain>
    </source>
</reference>
<comment type="subcellular location">
    <subcellularLocation>
        <location evidence="1">Membrane</location>
        <topology evidence="1">Multi-pass membrane protein</topology>
    </subcellularLocation>
</comment>
<dbReference type="GO" id="GO:0016020">
    <property type="term" value="C:membrane"/>
    <property type="evidence" value="ECO:0007669"/>
    <property type="project" value="UniProtKB-SubCell"/>
</dbReference>
<evidence type="ECO:0000256" key="4">
    <source>
        <dbReference type="ARBA" id="ARBA00022692"/>
    </source>
</evidence>
<feature type="region of interest" description="Disordered" evidence="8">
    <location>
        <begin position="453"/>
        <end position="472"/>
    </location>
</feature>
<evidence type="ECO:0000256" key="3">
    <source>
        <dbReference type="ARBA" id="ARBA00022679"/>
    </source>
</evidence>
<dbReference type="GO" id="GO:0016757">
    <property type="term" value="F:glycosyltransferase activity"/>
    <property type="evidence" value="ECO:0007669"/>
    <property type="project" value="UniProtKB-KW"/>
</dbReference>
<dbReference type="InterPro" id="IPR049829">
    <property type="entry name" value="MptA/B-like"/>
</dbReference>
<keyword evidence="2 10" id="KW-0328">Glycosyltransferase</keyword>
<gene>
    <name evidence="10" type="primary">mptB</name>
    <name evidence="10" type="ORF">OHU69_42455</name>
</gene>
<name>A0AAU1UP62_9ACTN</name>
<keyword evidence="3" id="KW-0808">Transferase</keyword>
<feature type="transmembrane region" description="Helical" evidence="9">
    <location>
        <begin position="160"/>
        <end position="181"/>
    </location>
</feature>
<proteinExistence type="inferred from homology"/>
<organism evidence="10">
    <name type="scientific">Streptomyces sp. NBC_00119</name>
    <dbReference type="NCBI Taxonomy" id="2975659"/>
    <lineage>
        <taxon>Bacteria</taxon>
        <taxon>Bacillati</taxon>
        <taxon>Actinomycetota</taxon>
        <taxon>Actinomycetes</taxon>
        <taxon>Kitasatosporales</taxon>
        <taxon>Streptomycetaceae</taxon>
        <taxon>Streptomyces</taxon>
    </lineage>
</organism>
<evidence type="ECO:0000256" key="5">
    <source>
        <dbReference type="ARBA" id="ARBA00022989"/>
    </source>
</evidence>
<feature type="transmembrane region" description="Helical" evidence="9">
    <location>
        <begin position="273"/>
        <end position="298"/>
    </location>
</feature>
<accession>A0AAU1UP62</accession>
<evidence type="ECO:0000256" key="6">
    <source>
        <dbReference type="ARBA" id="ARBA00023136"/>
    </source>
</evidence>
<protein>
    <submittedName>
        <fullName evidence="10">Polyprenol phosphomannose-dependent alpha 1,6 mannosyltransferase MptB</fullName>
    </submittedName>
</protein>
<feature type="transmembrane region" description="Helical" evidence="9">
    <location>
        <begin position="339"/>
        <end position="357"/>
    </location>
</feature>